<dbReference type="Proteomes" id="UP000005150">
    <property type="component" value="Unassembled WGS sequence"/>
</dbReference>
<name>I9I2G9_9BACE</name>
<dbReference type="RefSeq" id="WP_007479245.1">
    <property type="nucleotide sequence ID" value="NZ_JH724307.1"/>
</dbReference>
<sequence length="65" mass="7374">MDTKEIKYNAFENNCADAVQQVLEKALGIDMHMDISSEPNEVFESIKKNSKDIQNEIDKKKTGAK</sequence>
<organism evidence="1 2">
    <name type="scientific">Bacteroides salyersiae CL02T12C01</name>
    <dbReference type="NCBI Taxonomy" id="997887"/>
    <lineage>
        <taxon>Bacteria</taxon>
        <taxon>Pseudomonadati</taxon>
        <taxon>Bacteroidota</taxon>
        <taxon>Bacteroidia</taxon>
        <taxon>Bacteroidales</taxon>
        <taxon>Bacteroidaceae</taxon>
        <taxon>Bacteroides</taxon>
    </lineage>
</organism>
<protein>
    <submittedName>
        <fullName evidence="1">Uncharacterized protein</fullName>
    </submittedName>
</protein>
<keyword evidence="2" id="KW-1185">Reference proteome</keyword>
<reference evidence="1 2" key="1">
    <citation type="submission" date="2012-02" db="EMBL/GenBank/DDBJ databases">
        <title>The Genome Sequence of Bacteroides salyersiae CL02T12C01.</title>
        <authorList>
            <consortium name="The Broad Institute Genome Sequencing Platform"/>
            <person name="Earl A."/>
            <person name="Ward D."/>
            <person name="Feldgarden M."/>
            <person name="Gevers D."/>
            <person name="Zitomersky N.L."/>
            <person name="Coyne M.J."/>
            <person name="Comstock L.E."/>
            <person name="Young S.K."/>
            <person name="Zeng Q."/>
            <person name="Gargeya S."/>
            <person name="Fitzgerald M."/>
            <person name="Haas B."/>
            <person name="Abouelleil A."/>
            <person name="Alvarado L."/>
            <person name="Arachchi H.M."/>
            <person name="Berlin A."/>
            <person name="Chapman S.B."/>
            <person name="Gearin G."/>
            <person name="Goldberg J."/>
            <person name="Griggs A."/>
            <person name="Gujja S."/>
            <person name="Hansen M."/>
            <person name="Heiman D."/>
            <person name="Howarth C."/>
            <person name="Larimer J."/>
            <person name="Lui A."/>
            <person name="MacDonald P.J.P."/>
            <person name="McCowen C."/>
            <person name="Montmayeur A."/>
            <person name="Murphy C."/>
            <person name="Neiman D."/>
            <person name="Pearson M."/>
            <person name="Priest M."/>
            <person name="Roberts A."/>
            <person name="Saif S."/>
            <person name="Shea T."/>
            <person name="Sisk P."/>
            <person name="Stolte C."/>
            <person name="Sykes S."/>
            <person name="Wortman J."/>
            <person name="Nusbaum C."/>
            <person name="Birren B."/>
        </authorList>
    </citation>
    <scope>NUCLEOTIDE SEQUENCE [LARGE SCALE GENOMIC DNA]</scope>
    <source>
        <strain evidence="1 2">CL02T12C01</strain>
    </source>
</reference>
<proteinExistence type="predicted"/>
<evidence type="ECO:0000313" key="2">
    <source>
        <dbReference type="Proteomes" id="UP000005150"/>
    </source>
</evidence>
<dbReference type="PATRIC" id="fig|997887.3.peg.1462"/>
<comment type="caution">
    <text evidence="1">The sequence shown here is derived from an EMBL/GenBank/DDBJ whole genome shotgun (WGS) entry which is preliminary data.</text>
</comment>
<accession>I9I2G9</accession>
<dbReference type="GeneID" id="93115274"/>
<dbReference type="HOGENOM" id="CLU_2840770_0_0_10"/>
<evidence type="ECO:0000313" key="1">
    <source>
        <dbReference type="EMBL" id="EIY67059.1"/>
    </source>
</evidence>
<dbReference type="EMBL" id="AGXV01000019">
    <property type="protein sequence ID" value="EIY67059.1"/>
    <property type="molecule type" value="Genomic_DNA"/>
</dbReference>
<gene>
    <name evidence="1" type="ORF">HMPREF1071_01382</name>
</gene>
<dbReference type="AlphaFoldDB" id="I9I2G9"/>